<comment type="caution">
    <text evidence="2">The sequence shown here is derived from an EMBL/GenBank/DDBJ whole genome shotgun (WGS) entry which is preliminary data.</text>
</comment>
<name>A0ABU9K367_9BACI</name>
<reference evidence="2 3" key="1">
    <citation type="submission" date="2024-03" db="EMBL/GenBank/DDBJ databases">
        <title>Bacilli Hybrid Assemblies.</title>
        <authorList>
            <person name="Kovac J."/>
        </authorList>
    </citation>
    <scope>NUCLEOTIDE SEQUENCE [LARGE SCALE GENOMIC DNA]</scope>
    <source>
        <strain evidence="2 3">FSL M8-0022</strain>
    </source>
</reference>
<proteinExistence type="predicted"/>
<dbReference type="Gene3D" id="1.10.260.40">
    <property type="entry name" value="lambda repressor-like DNA-binding domains"/>
    <property type="match status" value="1"/>
</dbReference>
<protein>
    <submittedName>
        <fullName evidence="2">Helix-turn-helix transcriptional regulator</fullName>
    </submittedName>
</protein>
<dbReference type="Pfam" id="PF01381">
    <property type="entry name" value="HTH_3"/>
    <property type="match status" value="1"/>
</dbReference>
<dbReference type="InterPro" id="IPR001387">
    <property type="entry name" value="Cro/C1-type_HTH"/>
</dbReference>
<evidence type="ECO:0000259" key="1">
    <source>
        <dbReference type="PROSITE" id="PS50943"/>
    </source>
</evidence>
<dbReference type="SUPFAM" id="SSF47413">
    <property type="entry name" value="lambda repressor-like DNA-binding domains"/>
    <property type="match status" value="1"/>
</dbReference>
<dbReference type="CDD" id="cd00093">
    <property type="entry name" value="HTH_XRE"/>
    <property type="match status" value="1"/>
</dbReference>
<dbReference type="SMART" id="SM00530">
    <property type="entry name" value="HTH_XRE"/>
    <property type="match status" value="1"/>
</dbReference>
<evidence type="ECO:0000313" key="2">
    <source>
        <dbReference type="EMBL" id="MEL3959559.1"/>
    </source>
</evidence>
<dbReference type="Proteomes" id="UP001459714">
    <property type="component" value="Unassembled WGS sequence"/>
</dbReference>
<dbReference type="EMBL" id="JBBYAK010000003">
    <property type="protein sequence ID" value="MEL3959559.1"/>
    <property type="molecule type" value="Genomic_DNA"/>
</dbReference>
<sequence length="108" mass="12531">MARKRKHNTNTIEDNKLIFGYKEGMKVTMNEAVVYRIKSLCEKFDMSVYELSKRSGVTQSTINEILRGITKNPRIATLRKVAQGFGMDLTNFFDDPIFKYVIDEEDNN</sequence>
<feature type="domain" description="HTH cro/C1-type" evidence="1">
    <location>
        <begin position="37"/>
        <end position="92"/>
    </location>
</feature>
<evidence type="ECO:0000313" key="3">
    <source>
        <dbReference type="Proteomes" id="UP001459714"/>
    </source>
</evidence>
<accession>A0ABU9K367</accession>
<dbReference type="RefSeq" id="WP_342021169.1">
    <property type="nucleotide sequence ID" value="NZ_JBBYAK010000003.1"/>
</dbReference>
<gene>
    <name evidence="2" type="ORF">NST17_20615</name>
</gene>
<keyword evidence="3" id="KW-1185">Reference proteome</keyword>
<organism evidence="2 3">
    <name type="scientific">Caldifermentibacillus hisashii</name>
    <dbReference type="NCBI Taxonomy" id="996558"/>
    <lineage>
        <taxon>Bacteria</taxon>
        <taxon>Bacillati</taxon>
        <taxon>Bacillota</taxon>
        <taxon>Bacilli</taxon>
        <taxon>Bacillales</taxon>
        <taxon>Bacillaceae</taxon>
        <taxon>Caldifermentibacillus</taxon>
    </lineage>
</organism>
<dbReference type="InterPro" id="IPR010982">
    <property type="entry name" value="Lambda_DNA-bd_dom_sf"/>
</dbReference>
<dbReference type="PROSITE" id="PS50943">
    <property type="entry name" value="HTH_CROC1"/>
    <property type="match status" value="1"/>
</dbReference>